<gene>
    <name evidence="2" type="ORF">WA026_015273</name>
</gene>
<reference evidence="2 3" key="1">
    <citation type="submission" date="2023-03" db="EMBL/GenBank/DDBJ databases">
        <title>Genome insight into feeding habits of ladybird beetles.</title>
        <authorList>
            <person name="Li H.-S."/>
            <person name="Huang Y.-H."/>
            <person name="Pang H."/>
        </authorList>
    </citation>
    <scope>NUCLEOTIDE SEQUENCE [LARGE SCALE GENOMIC DNA]</scope>
    <source>
        <strain evidence="2">SYSU_2023b</strain>
        <tissue evidence="2">Whole body</tissue>
    </source>
</reference>
<accession>A0AAW1TY07</accession>
<dbReference type="Proteomes" id="UP001431783">
    <property type="component" value="Unassembled WGS sequence"/>
</dbReference>
<evidence type="ECO:0000313" key="3">
    <source>
        <dbReference type="Proteomes" id="UP001431783"/>
    </source>
</evidence>
<keyword evidence="3" id="KW-1185">Reference proteome</keyword>
<organism evidence="2 3">
    <name type="scientific">Henosepilachna vigintioctopunctata</name>
    <dbReference type="NCBI Taxonomy" id="420089"/>
    <lineage>
        <taxon>Eukaryota</taxon>
        <taxon>Metazoa</taxon>
        <taxon>Ecdysozoa</taxon>
        <taxon>Arthropoda</taxon>
        <taxon>Hexapoda</taxon>
        <taxon>Insecta</taxon>
        <taxon>Pterygota</taxon>
        <taxon>Neoptera</taxon>
        <taxon>Endopterygota</taxon>
        <taxon>Coleoptera</taxon>
        <taxon>Polyphaga</taxon>
        <taxon>Cucujiformia</taxon>
        <taxon>Coccinelloidea</taxon>
        <taxon>Coccinellidae</taxon>
        <taxon>Epilachninae</taxon>
        <taxon>Epilachnini</taxon>
        <taxon>Henosepilachna</taxon>
    </lineage>
</organism>
<evidence type="ECO:0000313" key="2">
    <source>
        <dbReference type="EMBL" id="KAK9872024.1"/>
    </source>
</evidence>
<sequence>MKCVTIYLSVTTFITLLQYFAYGIPKCCNNGHQMEAFNSTWTCRLNSNKRLQSNFEINSFIAVNTNGTCVETVFQNQTSKFFVDENKNISKKESVELDFFPKCCHLGRSYNQKLHSCVQKENSTAIEKFIPKDSFISIGLPSCKIISDVLLPSLESFSFPSDFIYLSKEKKNISKGNFCVDSTLDSKFIVRICEKDYQICDQVRCIHKCCFDGQSFVNGSKCRDTFRYGVDLHATKHIEEPNSPFAIIHGIQRPLQILSEHDLLNVTKGVFTAYMWNGDSFTSYGNKTDYCMEYAYKKFPGNRTFDNYAIFVKIILLQNHLHFALINLSAYL</sequence>
<dbReference type="EMBL" id="JARQZJ010000008">
    <property type="protein sequence ID" value="KAK9872024.1"/>
    <property type="molecule type" value="Genomic_DNA"/>
</dbReference>
<name>A0AAW1TY07_9CUCU</name>
<dbReference type="PANTHER" id="PTHR46953">
    <property type="entry name" value="G-PROTEIN COUPLED RECEPTOR MTH-LIKE 1-RELATED"/>
    <property type="match status" value="1"/>
</dbReference>
<feature type="chain" id="PRO_5043576062" description="Methuselah N-terminal domain-containing protein" evidence="1">
    <location>
        <begin position="24"/>
        <end position="332"/>
    </location>
</feature>
<evidence type="ECO:0008006" key="4">
    <source>
        <dbReference type="Google" id="ProtNLM"/>
    </source>
</evidence>
<dbReference type="InterPro" id="IPR052808">
    <property type="entry name" value="GPCR_Mth-like"/>
</dbReference>
<dbReference type="AlphaFoldDB" id="A0AAW1TY07"/>
<keyword evidence="1" id="KW-0732">Signal</keyword>
<evidence type="ECO:0000256" key="1">
    <source>
        <dbReference type="SAM" id="SignalP"/>
    </source>
</evidence>
<dbReference type="PANTHER" id="PTHR46953:SF1">
    <property type="entry name" value="G-PROTEIN COUPLED RECEPTOR MTH-LIKE 1-RELATED"/>
    <property type="match status" value="1"/>
</dbReference>
<proteinExistence type="predicted"/>
<feature type="signal peptide" evidence="1">
    <location>
        <begin position="1"/>
        <end position="23"/>
    </location>
</feature>
<comment type="caution">
    <text evidence="2">The sequence shown here is derived from an EMBL/GenBank/DDBJ whole genome shotgun (WGS) entry which is preliminary data.</text>
</comment>
<protein>
    <recommendedName>
        <fullName evidence="4">Methuselah N-terminal domain-containing protein</fullName>
    </recommendedName>
</protein>